<keyword evidence="7" id="KW-1185">Reference proteome</keyword>
<evidence type="ECO:0000256" key="2">
    <source>
        <dbReference type="ARBA" id="ARBA00023125"/>
    </source>
</evidence>
<dbReference type="InterPro" id="IPR018490">
    <property type="entry name" value="cNMP-bd_dom_sf"/>
</dbReference>
<gene>
    <name evidence="6" type="primary">ntcA</name>
    <name evidence="6" type="ORF">KOR42_33470</name>
</gene>
<evidence type="ECO:0000313" key="6">
    <source>
        <dbReference type="EMBL" id="TWT51873.1"/>
    </source>
</evidence>
<organism evidence="6 7">
    <name type="scientific">Thalassoglobus neptunius</name>
    <dbReference type="NCBI Taxonomy" id="1938619"/>
    <lineage>
        <taxon>Bacteria</taxon>
        <taxon>Pseudomonadati</taxon>
        <taxon>Planctomycetota</taxon>
        <taxon>Planctomycetia</taxon>
        <taxon>Planctomycetales</taxon>
        <taxon>Planctomycetaceae</taxon>
        <taxon>Thalassoglobus</taxon>
    </lineage>
</organism>
<dbReference type="RefSeq" id="WP_146510809.1">
    <property type="nucleotide sequence ID" value="NZ_SIHI01000010.1"/>
</dbReference>
<keyword evidence="3" id="KW-0804">Transcription</keyword>
<dbReference type="InterPro" id="IPR036390">
    <property type="entry name" value="WH_DNA-bd_sf"/>
</dbReference>
<dbReference type="Gene3D" id="1.10.10.10">
    <property type="entry name" value="Winged helix-like DNA-binding domain superfamily/Winged helix DNA-binding domain"/>
    <property type="match status" value="1"/>
</dbReference>
<dbReference type="Proteomes" id="UP000317243">
    <property type="component" value="Unassembled WGS sequence"/>
</dbReference>
<evidence type="ECO:0000259" key="5">
    <source>
        <dbReference type="PROSITE" id="PS51063"/>
    </source>
</evidence>
<dbReference type="InterPro" id="IPR036388">
    <property type="entry name" value="WH-like_DNA-bd_sf"/>
</dbReference>
<dbReference type="AlphaFoldDB" id="A0A5C5WPE1"/>
<dbReference type="GO" id="GO:0003677">
    <property type="term" value="F:DNA binding"/>
    <property type="evidence" value="ECO:0007669"/>
    <property type="project" value="UniProtKB-KW"/>
</dbReference>
<dbReference type="GO" id="GO:0005829">
    <property type="term" value="C:cytosol"/>
    <property type="evidence" value="ECO:0007669"/>
    <property type="project" value="TreeGrafter"/>
</dbReference>
<keyword evidence="1" id="KW-0805">Transcription regulation</keyword>
<name>A0A5C5WPE1_9PLAN</name>
<dbReference type="PRINTS" id="PR00034">
    <property type="entry name" value="HTHCRP"/>
</dbReference>
<dbReference type="PROSITE" id="PS50042">
    <property type="entry name" value="CNMP_BINDING_3"/>
    <property type="match status" value="1"/>
</dbReference>
<dbReference type="InterPro" id="IPR014710">
    <property type="entry name" value="RmlC-like_jellyroll"/>
</dbReference>
<sequence length="251" mass="28329">MDEKLWFLKECPLFERLTEDQIERLEAASQSRSFGKGEMIYLPSDASESVLLLTKGRVKLFHVTSDGKQALLALIEPGEVFGELAVFDGGQREEFAEAMMPSTLIRIPKVIIQDLMESEANVAIGITKLIGFRRRRVERRLKSLLFRSNRERLIHLLIELADQYGVRTPDGVRLKIKLSHQELASIIGSTRETVTVVLGDLQSEGKLKIERRHLILNDIDRLAATIGVTSPEVPVDSPFLHRTARPARYGT</sequence>
<feature type="domain" description="HTH crp-type" evidence="5">
    <location>
        <begin position="147"/>
        <end position="220"/>
    </location>
</feature>
<dbReference type="Pfam" id="PF13545">
    <property type="entry name" value="HTH_Crp_2"/>
    <property type="match status" value="1"/>
</dbReference>
<feature type="domain" description="Cyclic nucleotide-binding" evidence="4">
    <location>
        <begin position="13"/>
        <end position="116"/>
    </location>
</feature>
<accession>A0A5C5WPE1</accession>
<dbReference type="GO" id="GO:0003700">
    <property type="term" value="F:DNA-binding transcription factor activity"/>
    <property type="evidence" value="ECO:0007669"/>
    <property type="project" value="TreeGrafter"/>
</dbReference>
<reference evidence="6 7" key="1">
    <citation type="submission" date="2019-02" db="EMBL/GenBank/DDBJ databases">
        <title>Deep-cultivation of Planctomycetes and their phenomic and genomic characterization uncovers novel biology.</title>
        <authorList>
            <person name="Wiegand S."/>
            <person name="Jogler M."/>
            <person name="Boedeker C."/>
            <person name="Pinto D."/>
            <person name="Vollmers J."/>
            <person name="Rivas-Marin E."/>
            <person name="Kohn T."/>
            <person name="Peeters S.H."/>
            <person name="Heuer A."/>
            <person name="Rast P."/>
            <person name="Oberbeckmann S."/>
            <person name="Bunk B."/>
            <person name="Jeske O."/>
            <person name="Meyerdierks A."/>
            <person name="Storesund J.E."/>
            <person name="Kallscheuer N."/>
            <person name="Luecker S."/>
            <person name="Lage O.M."/>
            <person name="Pohl T."/>
            <person name="Merkel B.J."/>
            <person name="Hornburger P."/>
            <person name="Mueller R.-W."/>
            <person name="Bruemmer F."/>
            <person name="Labrenz M."/>
            <person name="Spormann A.M."/>
            <person name="Op Den Camp H."/>
            <person name="Overmann J."/>
            <person name="Amann R."/>
            <person name="Jetten M.S.M."/>
            <person name="Mascher T."/>
            <person name="Medema M.H."/>
            <person name="Devos D.P."/>
            <person name="Kaster A.-K."/>
            <person name="Ovreas L."/>
            <person name="Rohde M."/>
            <person name="Galperin M.Y."/>
            <person name="Jogler C."/>
        </authorList>
    </citation>
    <scope>NUCLEOTIDE SEQUENCE [LARGE SCALE GENOMIC DNA]</scope>
    <source>
        <strain evidence="6 7">KOR42</strain>
    </source>
</reference>
<dbReference type="PANTHER" id="PTHR24567">
    <property type="entry name" value="CRP FAMILY TRANSCRIPTIONAL REGULATORY PROTEIN"/>
    <property type="match status" value="1"/>
</dbReference>
<dbReference type="EMBL" id="SIHI01000010">
    <property type="protein sequence ID" value="TWT51873.1"/>
    <property type="molecule type" value="Genomic_DNA"/>
</dbReference>
<dbReference type="InterPro" id="IPR012318">
    <property type="entry name" value="HTH_CRP"/>
</dbReference>
<dbReference type="SUPFAM" id="SSF46785">
    <property type="entry name" value="Winged helix' DNA-binding domain"/>
    <property type="match status" value="1"/>
</dbReference>
<dbReference type="InterPro" id="IPR000595">
    <property type="entry name" value="cNMP-bd_dom"/>
</dbReference>
<comment type="caution">
    <text evidence="6">The sequence shown here is derived from an EMBL/GenBank/DDBJ whole genome shotgun (WGS) entry which is preliminary data.</text>
</comment>
<protein>
    <submittedName>
        <fullName evidence="6">Global nitrogen regulator</fullName>
    </submittedName>
</protein>
<dbReference type="SUPFAM" id="SSF51206">
    <property type="entry name" value="cAMP-binding domain-like"/>
    <property type="match status" value="1"/>
</dbReference>
<proteinExistence type="predicted"/>
<dbReference type="OrthoDB" id="9812325at2"/>
<dbReference type="InterPro" id="IPR050397">
    <property type="entry name" value="Env_Response_Regulators"/>
</dbReference>
<dbReference type="PANTHER" id="PTHR24567:SF74">
    <property type="entry name" value="HTH-TYPE TRANSCRIPTIONAL REGULATOR ARCR"/>
    <property type="match status" value="1"/>
</dbReference>
<evidence type="ECO:0000256" key="3">
    <source>
        <dbReference type="ARBA" id="ARBA00023163"/>
    </source>
</evidence>
<dbReference type="SMART" id="SM00100">
    <property type="entry name" value="cNMP"/>
    <property type="match status" value="1"/>
</dbReference>
<evidence type="ECO:0000256" key="1">
    <source>
        <dbReference type="ARBA" id="ARBA00023015"/>
    </source>
</evidence>
<dbReference type="CDD" id="cd00038">
    <property type="entry name" value="CAP_ED"/>
    <property type="match status" value="1"/>
</dbReference>
<dbReference type="SMART" id="SM00419">
    <property type="entry name" value="HTH_CRP"/>
    <property type="match status" value="1"/>
</dbReference>
<dbReference type="PROSITE" id="PS51063">
    <property type="entry name" value="HTH_CRP_2"/>
    <property type="match status" value="1"/>
</dbReference>
<evidence type="ECO:0000259" key="4">
    <source>
        <dbReference type="PROSITE" id="PS50042"/>
    </source>
</evidence>
<evidence type="ECO:0000313" key="7">
    <source>
        <dbReference type="Proteomes" id="UP000317243"/>
    </source>
</evidence>
<keyword evidence="2" id="KW-0238">DNA-binding</keyword>
<dbReference type="CDD" id="cd00092">
    <property type="entry name" value="HTH_CRP"/>
    <property type="match status" value="1"/>
</dbReference>
<dbReference type="Gene3D" id="2.60.120.10">
    <property type="entry name" value="Jelly Rolls"/>
    <property type="match status" value="1"/>
</dbReference>
<dbReference type="Pfam" id="PF00027">
    <property type="entry name" value="cNMP_binding"/>
    <property type="match status" value="1"/>
</dbReference>